<evidence type="ECO:0000256" key="5">
    <source>
        <dbReference type="ARBA" id="ARBA00023077"/>
    </source>
</evidence>
<gene>
    <name evidence="13" type="ORF">MM239_17600</name>
</gene>
<dbReference type="Gene3D" id="2.170.130.10">
    <property type="entry name" value="TonB-dependent receptor, plug domain"/>
    <property type="match status" value="1"/>
</dbReference>
<evidence type="ECO:0000256" key="1">
    <source>
        <dbReference type="ARBA" id="ARBA00004571"/>
    </source>
</evidence>
<keyword evidence="2 8" id="KW-0813">Transport</keyword>
<keyword evidence="6 8" id="KW-0472">Membrane</keyword>
<sequence length="996" mass="110759">MKKFELNYKNIPFEKKFTKILASLLFFLITSTAIAQSGVAVRGIVTDDTGESLPGVSVVEKGTSNGTVTDIDGSFNINVSSSNAILQFSFVGMVSTERSVDSQTIMNIRMQTDSQNLDEFVVIGYGTQRRKEITSSVATVSVEDFNQGGVRSPLDLIQGKVAGLSITRTDGNNPNSGAAIQLRGVSSLTGNLQPLIVIDGIPGGNLDLLQQDDIESFDVLKDGSAAAIYGTRGNNGVILITTKKGKSGEPTFEYSNYFQREVIDRKPDFLTAAEYRELIAQGKIGEVNDLGSSTDLYEELINRNNLSQYHNLAASGGTGNSNYRVSLYFNDAVGIAKENSRQQIGGRINLNHRGLNNRLLLQTNVATNFNKANLLGGGGGDFEQAIQRNPTAPIFNPDGSFVETEAFNNYNPLSRHVNRINERNQHTFSVDGKVTFEILEGLNIATFLAHQRNTYNDRQYRAMTDFDQRPNSQYQGTGYASKSNYLDWNNTLETTIDYKKVFGDHRLDFIGGYSFQYFTWESFSVNNSGFTTDAFLDWNLGAGSAINNTLLPRPGMGSGKEDNTLIAFFGRASYTFKDRYFAQFTLRREGSSRFGANNKWGNFPAVSAGWDLAEEGFMNAIPQINVLKLRAGYGITGNQGIPNYQSLVTLSTGGVYPQEGVFYQTYGAARNPNPDLRWEKKQEWNFGMDFSLFNSRITGSLDVYNRNTVDLLYNYIAQQPPFVRDRLYTNVGTINNRGVELFLSGMVMKKTNFSWSMDVAANSQFNTLTSLTNDVYTATFLEFGGLPSPGNLGNAIRLVEGGTVGNFFGKRFAGFNDSGQWQFFKADGSVVPASQISEEDLTIIGNGVPRYMASWTNSFRYKNFDLTLFFRGKFKFDILNTQDLYFGNQAWLPNNLLRSAITTHAELNDNPQYSDYYLERGDFVKLDNVTLGYNFNIANNYIRNLRVYVTGRNLLTFTGYSGLDPEIQDTGFTTGIDNRGFYPRTNSYTIGLNLGF</sequence>
<evidence type="ECO:0000259" key="12">
    <source>
        <dbReference type="Pfam" id="PF07715"/>
    </source>
</evidence>
<evidence type="ECO:0000313" key="14">
    <source>
        <dbReference type="Proteomes" id="UP001165489"/>
    </source>
</evidence>
<dbReference type="NCBIfam" id="TIGR04056">
    <property type="entry name" value="OMP_RagA_SusC"/>
    <property type="match status" value="1"/>
</dbReference>
<dbReference type="InterPro" id="IPR039426">
    <property type="entry name" value="TonB-dep_rcpt-like"/>
</dbReference>
<dbReference type="RefSeq" id="WP_241349567.1">
    <property type="nucleotide sequence ID" value="NZ_JAKZGP010000064.1"/>
</dbReference>
<dbReference type="InterPro" id="IPR012910">
    <property type="entry name" value="Plug_dom"/>
</dbReference>
<evidence type="ECO:0000313" key="13">
    <source>
        <dbReference type="EMBL" id="MCH7411216.1"/>
    </source>
</evidence>
<keyword evidence="3 8" id="KW-1134">Transmembrane beta strand</keyword>
<evidence type="ECO:0000256" key="8">
    <source>
        <dbReference type="PROSITE-ProRule" id="PRU01360"/>
    </source>
</evidence>
<comment type="subcellular location">
    <subcellularLocation>
        <location evidence="1 8">Cell outer membrane</location>
        <topology evidence="1 8">Multi-pass membrane protein</topology>
    </subcellularLocation>
</comment>
<evidence type="ECO:0000256" key="3">
    <source>
        <dbReference type="ARBA" id="ARBA00022452"/>
    </source>
</evidence>
<dbReference type="InterPro" id="IPR037066">
    <property type="entry name" value="Plug_dom_sf"/>
</dbReference>
<evidence type="ECO:0000256" key="6">
    <source>
        <dbReference type="ARBA" id="ARBA00023136"/>
    </source>
</evidence>
<dbReference type="Pfam" id="PF07715">
    <property type="entry name" value="Plug"/>
    <property type="match status" value="1"/>
</dbReference>
<evidence type="ECO:0000256" key="7">
    <source>
        <dbReference type="ARBA" id="ARBA00023237"/>
    </source>
</evidence>
<dbReference type="NCBIfam" id="TIGR04057">
    <property type="entry name" value="SusC_RagA_signa"/>
    <property type="match status" value="1"/>
</dbReference>
<keyword evidence="13" id="KW-0675">Receptor</keyword>
<dbReference type="InterPro" id="IPR008969">
    <property type="entry name" value="CarboxyPept-like_regulatory"/>
</dbReference>
<reference evidence="13" key="1">
    <citation type="submission" date="2022-03" db="EMBL/GenBank/DDBJ databases">
        <title>De novo assembled genomes of Belliella spp. (Cyclobacteriaceae) strains.</title>
        <authorList>
            <person name="Szabo A."/>
            <person name="Korponai K."/>
            <person name="Felfoldi T."/>
        </authorList>
    </citation>
    <scope>NUCLEOTIDE SEQUENCE</scope>
    <source>
        <strain evidence="13">DSM 111904</strain>
    </source>
</reference>
<feature type="signal peptide" evidence="10">
    <location>
        <begin position="1"/>
        <end position="35"/>
    </location>
</feature>
<keyword evidence="10" id="KW-0732">Signal</keyword>
<comment type="similarity">
    <text evidence="8 9">Belongs to the TonB-dependent receptor family.</text>
</comment>
<dbReference type="Pfam" id="PF00593">
    <property type="entry name" value="TonB_dep_Rec_b-barrel"/>
    <property type="match status" value="1"/>
</dbReference>
<keyword evidence="14" id="KW-1185">Reference proteome</keyword>
<evidence type="ECO:0000256" key="10">
    <source>
        <dbReference type="SAM" id="SignalP"/>
    </source>
</evidence>
<feature type="domain" description="TonB-dependent receptor-like beta-barrel" evidence="11">
    <location>
        <begin position="376"/>
        <end position="954"/>
    </location>
</feature>
<dbReference type="SUPFAM" id="SSF49464">
    <property type="entry name" value="Carboxypeptidase regulatory domain-like"/>
    <property type="match status" value="1"/>
</dbReference>
<dbReference type="Proteomes" id="UP001165489">
    <property type="component" value="Unassembled WGS sequence"/>
</dbReference>
<accession>A0ABS9V486</accession>
<feature type="domain" description="TonB-dependent receptor plug" evidence="12">
    <location>
        <begin position="131"/>
        <end position="237"/>
    </location>
</feature>
<dbReference type="Gene3D" id="2.60.40.1120">
    <property type="entry name" value="Carboxypeptidase-like, regulatory domain"/>
    <property type="match status" value="1"/>
</dbReference>
<dbReference type="InterPro" id="IPR036942">
    <property type="entry name" value="Beta-barrel_TonB_sf"/>
</dbReference>
<feature type="chain" id="PRO_5046819925" evidence="10">
    <location>
        <begin position="36"/>
        <end position="996"/>
    </location>
</feature>
<evidence type="ECO:0000256" key="9">
    <source>
        <dbReference type="RuleBase" id="RU003357"/>
    </source>
</evidence>
<comment type="caution">
    <text evidence="13">The sequence shown here is derived from an EMBL/GenBank/DDBJ whole genome shotgun (WGS) entry which is preliminary data.</text>
</comment>
<organism evidence="13 14">
    <name type="scientific">Belliella filtrata</name>
    <dbReference type="NCBI Taxonomy" id="2923435"/>
    <lineage>
        <taxon>Bacteria</taxon>
        <taxon>Pseudomonadati</taxon>
        <taxon>Bacteroidota</taxon>
        <taxon>Cytophagia</taxon>
        <taxon>Cytophagales</taxon>
        <taxon>Cyclobacteriaceae</taxon>
        <taxon>Belliella</taxon>
    </lineage>
</organism>
<dbReference type="InterPro" id="IPR023997">
    <property type="entry name" value="TonB-dep_OMP_SusC/RagA_CS"/>
</dbReference>
<dbReference type="SUPFAM" id="SSF56935">
    <property type="entry name" value="Porins"/>
    <property type="match status" value="1"/>
</dbReference>
<proteinExistence type="inferred from homology"/>
<keyword evidence="7 8" id="KW-0998">Cell outer membrane</keyword>
<dbReference type="Gene3D" id="2.40.170.20">
    <property type="entry name" value="TonB-dependent receptor, beta-barrel domain"/>
    <property type="match status" value="1"/>
</dbReference>
<keyword evidence="4 8" id="KW-0812">Transmembrane</keyword>
<dbReference type="Pfam" id="PF13715">
    <property type="entry name" value="CarbopepD_reg_2"/>
    <property type="match status" value="1"/>
</dbReference>
<name>A0ABS9V486_9BACT</name>
<evidence type="ECO:0000256" key="4">
    <source>
        <dbReference type="ARBA" id="ARBA00022692"/>
    </source>
</evidence>
<keyword evidence="5 9" id="KW-0798">TonB box</keyword>
<protein>
    <submittedName>
        <fullName evidence="13">TonB-dependent receptor</fullName>
    </submittedName>
</protein>
<dbReference type="PROSITE" id="PS52016">
    <property type="entry name" value="TONB_DEPENDENT_REC_3"/>
    <property type="match status" value="1"/>
</dbReference>
<dbReference type="EMBL" id="JAKZGP010000064">
    <property type="protein sequence ID" value="MCH7411216.1"/>
    <property type="molecule type" value="Genomic_DNA"/>
</dbReference>
<evidence type="ECO:0000256" key="2">
    <source>
        <dbReference type="ARBA" id="ARBA00022448"/>
    </source>
</evidence>
<dbReference type="InterPro" id="IPR000531">
    <property type="entry name" value="Beta-barrel_TonB"/>
</dbReference>
<dbReference type="InterPro" id="IPR023996">
    <property type="entry name" value="TonB-dep_OMP_SusC/RagA"/>
</dbReference>
<evidence type="ECO:0000259" key="11">
    <source>
        <dbReference type="Pfam" id="PF00593"/>
    </source>
</evidence>